<sequence length="227" mass="24539">MSAATDDTEALLGALRGAVESGDGALVVDGRLAPERRLMEVFGVGRRSVRIVLEQLEAEGLVFRRQGQGTFIKPVPAPAMRTSGLSLHTSPVEIMEVRREIEPALAKLAALRATPADIEAMRRLAEKGSQAQTGAQYERWDSAFHAKIAGSVRNSLFEGLFAMIGAVRVEQNWKVMREKSFTPTVRDALVAQHLTIVEAIAAREPDQAEAAMRAHLSRVGDLVGTSG</sequence>
<keyword evidence="2" id="KW-1185">Reference proteome</keyword>
<evidence type="ECO:0000313" key="2">
    <source>
        <dbReference type="Proteomes" id="UP001163223"/>
    </source>
</evidence>
<name>A0ACD4NNL5_9HYPH</name>
<accession>A0ACD4NNL5</accession>
<reference evidence="1" key="1">
    <citation type="submission" date="2022-11" db="EMBL/GenBank/DDBJ databases">
        <title>beta-Carotene-producing bacterium, Jeongeuplla avenae sp. nov., alleviates the salt stress of Arabidopsis seedlings.</title>
        <authorList>
            <person name="Jiang L."/>
            <person name="Lee J."/>
        </authorList>
    </citation>
    <scope>NUCLEOTIDE SEQUENCE</scope>
    <source>
        <strain evidence="1">DY_R2A_6</strain>
    </source>
</reference>
<protein>
    <submittedName>
        <fullName evidence="1">FCD domain-containing protein</fullName>
    </submittedName>
</protein>
<dbReference type="Proteomes" id="UP001163223">
    <property type="component" value="Chromosome"/>
</dbReference>
<proteinExistence type="predicted"/>
<dbReference type="EMBL" id="CP113520">
    <property type="protein sequence ID" value="WAJ28205.1"/>
    <property type="molecule type" value="Genomic_DNA"/>
</dbReference>
<organism evidence="1 2">
    <name type="scientific">Antarcticirhabdus aurantiaca</name>
    <dbReference type="NCBI Taxonomy" id="2606717"/>
    <lineage>
        <taxon>Bacteria</taxon>
        <taxon>Pseudomonadati</taxon>
        <taxon>Pseudomonadota</taxon>
        <taxon>Alphaproteobacteria</taxon>
        <taxon>Hyphomicrobiales</taxon>
        <taxon>Aurantimonadaceae</taxon>
        <taxon>Antarcticirhabdus</taxon>
    </lineage>
</organism>
<gene>
    <name evidence="1" type="ORF">OXU80_25840</name>
</gene>
<evidence type="ECO:0000313" key="1">
    <source>
        <dbReference type="EMBL" id="WAJ28205.1"/>
    </source>
</evidence>